<dbReference type="Proteomes" id="UP001165378">
    <property type="component" value="Unassembled WGS sequence"/>
</dbReference>
<dbReference type="InterPro" id="IPR010982">
    <property type="entry name" value="Lambda_DNA-bd_dom_sf"/>
</dbReference>
<dbReference type="Gene3D" id="3.30.450.180">
    <property type="match status" value="1"/>
</dbReference>
<keyword evidence="4" id="KW-1185">Reference proteome</keyword>
<dbReference type="SUPFAM" id="SSF47413">
    <property type="entry name" value="lambda repressor-like DNA-binding domains"/>
    <property type="match status" value="1"/>
</dbReference>
<feature type="domain" description="HTH cro/C1-type" evidence="2">
    <location>
        <begin position="31"/>
        <end position="84"/>
    </location>
</feature>
<dbReference type="SMART" id="SM00530">
    <property type="entry name" value="HTH_XRE"/>
    <property type="match status" value="1"/>
</dbReference>
<name>A0AA41Q5S8_9ACTN</name>
<dbReference type="PROSITE" id="PS50943">
    <property type="entry name" value="HTH_CROC1"/>
    <property type="match status" value="1"/>
</dbReference>
<evidence type="ECO:0000313" key="3">
    <source>
        <dbReference type="EMBL" id="MCF2531156.1"/>
    </source>
</evidence>
<evidence type="ECO:0000313" key="4">
    <source>
        <dbReference type="Proteomes" id="UP001165378"/>
    </source>
</evidence>
<evidence type="ECO:0000256" key="1">
    <source>
        <dbReference type="SAM" id="MobiDB-lite"/>
    </source>
</evidence>
<feature type="region of interest" description="Disordered" evidence="1">
    <location>
        <begin position="20"/>
        <end position="39"/>
    </location>
</feature>
<dbReference type="EMBL" id="JAKFHA010000021">
    <property type="protein sequence ID" value="MCF2531156.1"/>
    <property type="molecule type" value="Genomic_DNA"/>
</dbReference>
<organism evidence="3 4">
    <name type="scientific">Yinghuangia soli</name>
    <dbReference type="NCBI Taxonomy" id="2908204"/>
    <lineage>
        <taxon>Bacteria</taxon>
        <taxon>Bacillati</taxon>
        <taxon>Actinomycetota</taxon>
        <taxon>Actinomycetes</taxon>
        <taxon>Kitasatosporales</taxon>
        <taxon>Streptomycetaceae</taxon>
        <taxon>Yinghuangia</taxon>
    </lineage>
</organism>
<comment type="caution">
    <text evidence="3">The sequence shown here is derived from an EMBL/GenBank/DDBJ whole genome shotgun (WGS) entry which is preliminary data.</text>
</comment>
<dbReference type="RefSeq" id="WP_235055860.1">
    <property type="nucleotide sequence ID" value="NZ_JAKFHA010000021.1"/>
</dbReference>
<proteinExistence type="predicted"/>
<evidence type="ECO:0000259" key="2">
    <source>
        <dbReference type="PROSITE" id="PS50943"/>
    </source>
</evidence>
<dbReference type="InterPro" id="IPR001387">
    <property type="entry name" value="Cro/C1-type_HTH"/>
</dbReference>
<dbReference type="Pfam" id="PF17765">
    <property type="entry name" value="MLTR_LBD"/>
    <property type="match status" value="1"/>
</dbReference>
<protein>
    <submittedName>
        <fullName evidence="3">Helix-turn-helix domain-containing protein</fullName>
    </submittedName>
</protein>
<sequence>MYEEIRKESLKTLLRSCRKGLEPQRMGLPPKQHRRSEGLSQEDAAHLAGVSVRWWSDLENGLQTPHPEMLDAVATALRMSTDQRADLYFLAVGHTTTAISTAPVQAEPQDHELVLRAHPLPAIVTDHVGNVLARNTAAVAYFPDLENSHDTPNITLCLFEPEAAERILNLGELRALRIAHLKAMFLRHGAGPTAVDVIQRVLALPEAALHWKTERATVNHTVFTTHVRTAEGAVEELTWAIAEFTNGKQFLIGFPPRALS</sequence>
<accession>A0AA41Q5S8</accession>
<dbReference type="PANTHER" id="PTHR35010">
    <property type="entry name" value="BLL4672 PROTEIN-RELATED"/>
    <property type="match status" value="1"/>
</dbReference>
<gene>
    <name evidence="3" type="ORF">LZ495_28610</name>
</gene>
<dbReference type="Gene3D" id="1.10.260.40">
    <property type="entry name" value="lambda repressor-like DNA-binding domains"/>
    <property type="match status" value="1"/>
</dbReference>
<dbReference type="Pfam" id="PF13560">
    <property type="entry name" value="HTH_31"/>
    <property type="match status" value="1"/>
</dbReference>
<reference evidence="3" key="1">
    <citation type="submission" date="2022-01" db="EMBL/GenBank/DDBJ databases">
        <title>Genome-Based Taxonomic Classification of the Phylum Actinobacteria.</title>
        <authorList>
            <person name="Gao Y."/>
        </authorList>
    </citation>
    <scope>NUCLEOTIDE SEQUENCE</scope>
    <source>
        <strain evidence="3">KLBMP 8922</strain>
    </source>
</reference>
<dbReference type="AlphaFoldDB" id="A0AA41Q5S8"/>
<dbReference type="CDD" id="cd00093">
    <property type="entry name" value="HTH_XRE"/>
    <property type="match status" value="1"/>
</dbReference>
<dbReference type="InterPro" id="IPR041413">
    <property type="entry name" value="MLTR_LBD"/>
</dbReference>
<dbReference type="GO" id="GO:0003677">
    <property type="term" value="F:DNA binding"/>
    <property type="evidence" value="ECO:0007669"/>
    <property type="project" value="InterPro"/>
</dbReference>